<evidence type="ECO:0000256" key="5">
    <source>
        <dbReference type="ARBA" id="ARBA00023242"/>
    </source>
</evidence>
<keyword evidence="1" id="KW-0479">Metal-binding</keyword>
<keyword evidence="3 6" id="KW-0863">Zinc-finger</keyword>
<dbReference type="PANTHER" id="PTHR23235:SF142">
    <property type="entry name" value="ZINC FINGER PROTEIN 384"/>
    <property type="match status" value="1"/>
</dbReference>
<evidence type="ECO:0000256" key="3">
    <source>
        <dbReference type="ARBA" id="ARBA00022771"/>
    </source>
</evidence>
<name>A0ABU7BPB3_9TELE</name>
<sequence length="147" mass="16844">MMVSLTPALQRYGNSLFAYSSEQEFLQDLHETDWASLTAGRARSQMEDFLVEEKSNMSSSVTSLAENHSGTNLNACHVEAGQNWKKVLCLWWRGKNFTKKDNLKIHQRIHTGERPYSCDQCGKSFTEKGILEIRQRSHTGERPYTCP</sequence>
<dbReference type="Pfam" id="PF00096">
    <property type="entry name" value="zf-C2H2"/>
    <property type="match status" value="1"/>
</dbReference>
<dbReference type="Proteomes" id="UP001345963">
    <property type="component" value="Unassembled WGS sequence"/>
</dbReference>
<evidence type="ECO:0000313" key="9">
    <source>
        <dbReference type="Proteomes" id="UP001345963"/>
    </source>
</evidence>
<protein>
    <recommendedName>
        <fullName evidence="7">C2H2-type domain-containing protein</fullName>
    </recommendedName>
</protein>
<dbReference type="SUPFAM" id="SSF57667">
    <property type="entry name" value="beta-beta-alpha zinc fingers"/>
    <property type="match status" value="1"/>
</dbReference>
<accession>A0ABU7BPB3</accession>
<comment type="caution">
    <text evidence="8">The sequence shown here is derived from an EMBL/GenBank/DDBJ whole genome shotgun (WGS) entry which is preliminary data.</text>
</comment>
<evidence type="ECO:0000256" key="2">
    <source>
        <dbReference type="ARBA" id="ARBA00022737"/>
    </source>
</evidence>
<organism evidence="8 9">
    <name type="scientific">Ataeniobius toweri</name>
    <dbReference type="NCBI Taxonomy" id="208326"/>
    <lineage>
        <taxon>Eukaryota</taxon>
        <taxon>Metazoa</taxon>
        <taxon>Chordata</taxon>
        <taxon>Craniata</taxon>
        <taxon>Vertebrata</taxon>
        <taxon>Euteleostomi</taxon>
        <taxon>Actinopterygii</taxon>
        <taxon>Neopterygii</taxon>
        <taxon>Teleostei</taxon>
        <taxon>Neoteleostei</taxon>
        <taxon>Acanthomorphata</taxon>
        <taxon>Ovalentaria</taxon>
        <taxon>Atherinomorphae</taxon>
        <taxon>Cyprinodontiformes</taxon>
        <taxon>Goodeidae</taxon>
        <taxon>Ataeniobius</taxon>
    </lineage>
</organism>
<evidence type="ECO:0000256" key="1">
    <source>
        <dbReference type="ARBA" id="ARBA00022723"/>
    </source>
</evidence>
<evidence type="ECO:0000313" key="8">
    <source>
        <dbReference type="EMBL" id="MED6252492.1"/>
    </source>
</evidence>
<dbReference type="InterPro" id="IPR036236">
    <property type="entry name" value="Znf_C2H2_sf"/>
</dbReference>
<keyword evidence="9" id="KW-1185">Reference proteome</keyword>
<dbReference type="PANTHER" id="PTHR23235">
    <property type="entry name" value="KRUEPPEL-LIKE TRANSCRIPTION FACTOR"/>
    <property type="match status" value="1"/>
</dbReference>
<evidence type="ECO:0000256" key="4">
    <source>
        <dbReference type="ARBA" id="ARBA00022833"/>
    </source>
</evidence>
<proteinExistence type="predicted"/>
<reference evidence="8 9" key="1">
    <citation type="submission" date="2021-07" db="EMBL/GenBank/DDBJ databases">
        <authorList>
            <person name="Palmer J.M."/>
        </authorList>
    </citation>
    <scope>NUCLEOTIDE SEQUENCE [LARGE SCALE GENOMIC DNA]</scope>
    <source>
        <strain evidence="8 9">AT_MEX2019</strain>
        <tissue evidence="8">Muscle</tissue>
    </source>
</reference>
<evidence type="ECO:0000256" key="6">
    <source>
        <dbReference type="PROSITE-ProRule" id="PRU00042"/>
    </source>
</evidence>
<dbReference type="PROSITE" id="PS50157">
    <property type="entry name" value="ZINC_FINGER_C2H2_2"/>
    <property type="match status" value="2"/>
</dbReference>
<keyword evidence="2" id="KW-0677">Repeat</keyword>
<keyword evidence="4" id="KW-0862">Zinc</keyword>
<dbReference type="Gene3D" id="3.30.160.60">
    <property type="entry name" value="Classic Zinc Finger"/>
    <property type="match status" value="2"/>
</dbReference>
<evidence type="ECO:0000259" key="7">
    <source>
        <dbReference type="PROSITE" id="PS50157"/>
    </source>
</evidence>
<feature type="domain" description="C2H2-type" evidence="7">
    <location>
        <begin position="87"/>
        <end position="115"/>
    </location>
</feature>
<gene>
    <name evidence="8" type="ORF">ATANTOWER_012441</name>
</gene>
<keyword evidence="5" id="KW-0539">Nucleus</keyword>
<dbReference type="InterPro" id="IPR013087">
    <property type="entry name" value="Znf_C2H2_type"/>
</dbReference>
<dbReference type="EMBL" id="JAHUTI010061656">
    <property type="protein sequence ID" value="MED6252492.1"/>
    <property type="molecule type" value="Genomic_DNA"/>
</dbReference>
<feature type="domain" description="C2H2-type" evidence="7">
    <location>
        <begin position="116"/>
        <end position="143"/>
    </location>
</feature>